<reference evidence="2" key="1">
    <citation type="submission" date="2020-10" db="EMBL/GenBank/DDBJ databases">
        <authorList>
            <person name="Han B."/>
            <person name="Lu T."/>
            <person name="Zhao Q."/>
            <person name="Huang X."/>
            <person name="Zhao Y."/>
        </authorList>
    </citation>
    <scope>NUCLEOTIDE SEQUENCE</scope>
</reference>
<accession>A0A811PK48</accession>
<evidence type="ECO:0000313" key="2">
    <source>
        <dbReference type="EMBL" id="CAD6243031.1"/>
    </source>
</evidence>
<comment type="caution">
    <text evidence="2">The sequence shown here is derived from an EMBL/GenBank/DDBJ whole genome shotgun (WGS) entry which is preliminary data.</text>
</comment>
<feature type="compositionally biased region" description="Basic and acidic residues" evidence="1">
    <location>
        <begin position="88"/>
        <end position="100"/>
    </location>
</feature>
<gene>
    <name evidence="2" type="ORF">NCGR_LOCUS28330</name>
</gene>
<name>A0A811PK48_9POAL</name>
<dbReference type="Proteomes" id="UP000604825">
    <property type="component" value="Unassembled WGS sequence"/>
</dbReference>
<proteinExistence type="predicted"/>
<dbReference type="AlphaFoldDB" id="A0A811PK48"/>
<protein>
    <submittedName>
        <fullName evidence="2">Uncharacterized protein</fullName>
    </submittedName>
</protein>
<sequence>MDDLAALARAEGWTEERHAAFLDRMELSFVQQVLGGSDVRQASRRLGRRPAPQTEGGRGQLVPAPLPLDRPLPDSAVESNRSGLAAARRREANDARRRPVDPAAGLIMDLDSHFK</sequence>
<dbReference type="EMBL" id="CAJGYO010000007">
    <property type="protein sequence ID" value="CAD6243031.1"/>
    <property type="molecule type" value="Genomic_DNA"/>
</dbReference>
<organism evidence="2 3">
    <name type="scientific">Miscanthus lutarioriparius</name>
    <dbReference type="NCBI Taxonomy" id="422564"/>
    <lineage>
        <taxon>Eukaryota</taxon>
        <taxon>Viridiplantae</taxon>
        <taxon>Streptophyta</taxon>
        <taxon>Embryophyta</taxon>
        <taxon>Tracheophyta</taxon>
        <taxon>Spermatophyta</taxon>
        <taxon>Magnoliopsida</taxon>
        <taxon>Liliopsida</taxon>
        <taxon>Poales</taxon>
        <taxon>Poaceae</taxon>
        <taxon>PACMAD clade</taxon>
        <taxon>Panicoideae</taxon>
        <taxon>Andropogonodae</taxon>
        <taxon>Andropogoneae</taxon>
        <taxon>Saccharinae</taxon>
        <taxon>Miscanthus</taxon>
    </lineage>
</organism>
<evidence type="ECO:0000256" key="1">
    <source>
        <dbReference type="SAM" id="MobiDB-lite"/>
    </source>
</evidence>
<feature type="region of interest" description="Disordered" evidence="1">
    <location>
        <begin position="40"/>
        <end position="115"/>
    </location>
</feature>
<evidence type="ECO:0000313" key="3">
    <source>
        <dbReference type="Proteomes" id="UP000604825"/>
    </source>
</evidence>
<dbReference type="OrthoDB" id="584049at2759"/>
<keyword evidence="3" id="KW-1185">Reference proteome</keyword>